<comment type="caution">
    <text evidence="1">The sequence shown here is derived from an EMBL/GenBank/DDBJ whole genome shotgun (WGS) entry which is preliminary data.</text>
</comment>
<reference evidence="1 2" key="1">
    <citation type="submission" date="2019-03" db="EMBL/GenBank/DDBJ databases">
        <title>Genomic Encyclopedia of Type Strains, Phase IV (KMG-IV): sequencing the most valuable type-strain genomes for metagenomic binning, comparative biology and taxonomic classification.</title>
        <authorList>
            <person name="Goeker M."/>
        </authorList>
    </citation>
    <scope>NUCLEOTIDE SEQUENCE [LARGE SCALE GENOMIC DNA]</scope>
    <source>
        <strain evidence="1 2">DSM 45765</strain>
    </source>
</reference>
<protein>
    <submittedName>
        <fullName evidence="1">Type III secretion system (T3SS) SseB-like protein</fullName>
    </submittedName>
</protein>
<dbReference type="Proteomes" id="UP000294911">
    <property type="component" value="Unassembled WGS sequence"/>
</dbReference>
<sequence length="203" mass="21910">MPAPDERLAGDLAPEITEQMRLSAKQNPNSWLYVLDPAFEHGHEAPPWGVVGAYPVDADGEIEPDFRPNAEYLPSPQALHLPLPTNELERLLQLVYAKHEPHSALAPAVLTATLHVYSDSEEADDVASPAEPARISGFRTKEGELLVPACTAEGQVPVKWPGWQTLTGQELVPLLGEQALVLNPDTLLSAVIPAAELRAALDA</sequence>
<gene>
    <name evidence="1" type="ORF">EV191_103365</name>
</gene>
<name>A0A4R2QW40_9PSEU</name>
<dbReference type="AlphaFoldDB" id="A0A4R2QW40"/>
<dbReference type="RefSeq" id="WP_132877069.1">
    <property type="nucleotide sequence ID" value="NZ_SLXQ01000003.1"/>
</dbReference>
<evidence type="ECO:0000313" key="1">
    <source>
        <dbReference type="EMBL" id="TCP54320.1"/>
    </source>
</evidence>
<dbReference type="NCBIfam" id="NF033532">
    <property type="entry name" value="lone7para_assoc"/>
    <property type="match status" value="1"/>
</dbReference>
<accession>A0A4R2QW40</accession>
<dbReference type="InterPro" id="IPR047659">
    <property type="entry name" value="T7SS_assoc"/>
</dbReference>
<organism evidence="1 2">
    <name type="scientific">Tamaricihabitans halophyticus</name>
    <dbReference type="NCBI Taxonomy" id="1262583"/>
    <lineage>
        <taxon>Bacteria</taxon>
        <taxon>Bacillati</taxon>
        <taxon>Actinomycetota</taxon>
        <taxon>Actinomycetes</taxon>
        <taxon>Pseudonocardiales</taxon>
        <taxon>Pseudonocardiaceae</taxon>
        <taxon>Tamaricihabitans</taxon>
    </lineage>
</organism>
<evidence type="ECO:0000313" key="2">
    <source>
        <dbReference type="Proteomes" id="UP000294911"/>
    </source>
</evidence>
<dbReference type="OrthoDB" id="5164467at2"/>
<proteinExistence type="predicted"/>
<dbReference type="EMBL" id="SLXQ01000003">
    <property type="protein sequence ID" value="TCP54320.1"/>
    <property type="molecule type" value="Genomic_DNA"/>
</dbReference>
<keyword evidence="2" id="KW-1185">Reference proteome</keyword>